<feature type="transmembrane region" description="Helical" evidence="1">
    <location>
        <begin position="18"/>
        <end position="39"/>
    </location>
</feature>
<keyword evidence="1" id="KW-0812">Transmembrane</keyword>
<keyword evidence="3" id="KW-1185">Reference proteome</keyword>
<evidence type="ECO:0000313" key="3">
    <source>
        <dbReference type="Proteomes" id="UP000626148"/>
    </source>
</evidence>
<reference evidence="2" key="1">
    <citation type="journal article" date="2014" name="Int. J. Syst. Evol. Microbiol.">
        <title>Complete genome sequence of Corynebacterium casei LMG S-19264T (=DSM 44701T), isolated from a smear-ripened cheese.</title>
        <authorList>
            <consortium name="US DOE Joint Genome Institute (JGI-PGF)"/>
            <person name="Walter F."/>
            <person name="Albersmeier A."/>
            <person name="Kalinowski J."/>
            <person name="Ruckert C."/>
        </authorList>
    </citation>
    <scope>NUCLEOTIDE SEQUENCE</scope>
    <source>
        <strain evidence="2">KCTC 22169</strain>
    </source>
</reference>
<reference evidence="2" key="2">
    <citation type="submission" date="2020-09" db="EMBL/GenBank/DDBJ databases">
        <authorList>
            <person name="Sun Q."/>
            <person name="Kim S."/>
        </authorList>
    </citation>
    <scope>NUCLEOTIDE SEQUENCE</scope>
    <source>
        <strain evidence="2">KCTC 22169</strain>
    </source>
</reference>
<evidence type="ECO:0000313" key="2">
    <source>
        <dbReference type="EMBL" id="GGX48796.1"/>
    </source>
</evidence>
<protein>
    <recommendedName>
        <fullName evidence="4">DUF1622 domain-containing protein</fullName>
    </recommendedName>
</protein>
<sequence>MESEFIQIMTVTGYALEAFGVLVVLIGSCLATAVFVRTYRALGEGVAYKKFRQNLGRSIILGLEFMIAGDIIRTVIVADSLQNVGILAVIVLIRTFLSLTLFLEVEGRWPWQKDGPQ</sequence>
<comment type="caution">
    <text evidence="2">The sequence shown here is derived from an EMBL/GenBank/DDBJ whole genome shotgun (WGS) entry which is preliminary data.</text>
</comment>
<accession>A0A918K4A9</accession>
<proteinExistence type="predicted"/>
<name>A0A918K4A9_9GAMM</name>
<keyword evidence="1" id="KW-0472">Membrane</keyword>
<dbReference type="Pfam" id="PF07784">
    <property type="entry name" value="DUF1622"/>
    <property type="match status" value="1"/>
</dbReference>
<feature type="transmembrane region" description="Helical" evidence="1">
    <location>
        <begin position="59"/>
        <end position="78"/>
    </location>
</feature>
<keyword evidence="1" id="KW-1133">Transmembrane helix</keyword>
<organism evidence="2 3">
    <name type="scientific">Saccharospirillum salsuginis</name>
    <dbReference type="NCBI Taxonomy" id="418750"/>
    <lineage>
        <taxon>Bacteria</taxon>
        <taxon>Pseudomonadati</taxon>
        <taxon>Pseudomonadota</taxon>
        <taxon>Gammaproteobacteria</taxon>
        <taxon>Oceanospirillales</taxon>
        <taxon>Saccharospirillaceae</taxon>
        <taxon>Saccharospirillum</taxon>
    </lineage>
</organism>
<dbReference type="PANTHER" id="PTHR38468:SF1">
    <property type="entry name" value="SLL0939 PROTEIN"/>
    <property type="match status" value="1"/>
</dbReference>
<dbReference type="InterPro" id="IPR012427">
    <property type="entry name" value="DUF1622"/>
</dbReference>
<dbReference type="PANTHER" id="PTHR38468">
    <property type="entry name" value="SLL0939 PROTEIN"/>
    <property type="match status" value="1"/>
</dbReference>
<dbReference type="RefSeq" id="WP_189607916.1">
    <property type="nucleotide sequence ID" value="NZ_BMXR01000003.1"/>
</dbReference>
<feature type="transmembrane region" description="Helical" evidence="1">
    <location>
        <begin position="84"/>
        <end position="103"/>
    </location>
</feature>
<dbReference type="AlphaFoldDB" id="A0A918K4A9"/>
<evidence type="ECO:0000256" key="1">
    <source>
        <dbReference type="SAM" id="Phobius"/>
    </source>
</evidence>
<gene>
    <name evidence="2" type="ORF">GCM10007392_14950</name>
</gene>
<dbReference type="EMBL" id="BMXR01000003">
    <property type="protein sequence ID" value="GGX48796.1"/>
    <property type="molecule type" value="Genomic_DNA"/>
</dbReference>
<dbReference type="Proteomes" id="UP000626148">
    <property type="component" value="Unassembled WGS sequence"/>
</dbReference>
<evidence type="ECO:0008006" key="4">
    <source>
        <dbReference type="Google" id="ProtNLM"/>
    </source>
</evidence>